<evidence type="ECO:0008006" key="5">
    <source>
        <dbReference type="Google" id="ProtNLM"/>
    </source>
</evidence>
<proteinExistence type="predicted"/>
<dbReference type="EMBL" id="FOIB01000009">
    <property type="protein sequence ID" value="SEU32545.1"/>
    <property type="molecule type" value="Genomic_DNA"/>
</dbReference>
<reference evidence="1 4" key="2">
    <citation type="submission" date="2019-07" db="EMBL/GenBank/DDBJ databases">
        <title>Whole genome shotgun sequence of Myxococcus fulvus NBRC 100333.</title>
        <authorList>
            <person name="Hosoyama A."/>
            <person name="Uohara A."/>
            <person name="Ohji S."/>
            <person name="Ichikawa N."/>
        </authorList>
    </citation>
    <scope>NUCLEOTIDE SEQUENCE [LARGE SCALE GENOMIC DNA]</scope>
    <source>
        <strain evidence="1 4">NBRC 100333</strain>
    </source>
</reference>
<dbReference type="Proteomes" id="UP000183760">
    <property type="component" value="Unassembled WGS sequence"/>
</dbReference>
<dbReference type="AlphaFoldDB" id="A0A511T884"/>
<dbReference type="RefSeq" id="WP_074957470.1">
    <property type="nucleotide sequence ID" value="NZ_BJXR01000034.1"/>
</dbReference>
<name>A0A511T884_MYXFU</name>
<organism evidence="1 4">
    <name type="scientific">Myxococcus fulvus</name>
    <dbReference type="NCBI Taxonomy" id="33"/>
    <lineage>
        <taxon>Bacteria</taxon>
        <taxon>Pseudomonadati</taxon>
        <taxon>Myxococcota</taxon>
        <taxon>Myxococcia</taxon>
        <taxon>Myxococcales</taxon>
        <taxon>Cystobacterineae</taxon>
        <taxon>Myxococcaceae</taxon>
        <taxon>Myxococcus</taxon>
    </lineage>
</organism>
<keyword evidence="3" id="KW-1185">Reference proteome</keyword>
<accession>A0A511T884</accession>
<evidence type="ECO:0000313" key="4">
    <source>
        <dbReference type="Proteomes" id="UP000321514"/>
    </source>
</evidence>
<sequence length="490" mass="53338">MQELIDVLRHQARHFAPELAQLAYKRGLAVTQSDGTTRPIPITATPVILDAAEIRRRAELSAHLASATVKMARAWLAAPDAELLLGSLSPLERALAERTWPQAVRLATTRVDYFVSGGKPWALEVNATIPAMQGYSDIAARTFIEVVARHFRYPEKALPSLLTLNGSNALALYRALLDGYAAERPGQFPDTVALLCRRNDAQISELRWLCERFREFGADADIVHPDEVSGDTTFEVRGKKYDLVYRHLFVRRLEQQPSPWVEDFLATVPGKKAVFLNPPASQVEVKSTFARLSQALAEPELAEAAGLTPVELEAIRASVPWTRLFRAGPTTGPDGTKLDDVVAEVARNPARFVLKRAWDYGGKAVFLGRSAGTVPYVERVTAAYGEPLGWPELCARAASDPTGGGFVVQEIVDSPPEDHLLVEPHGTVLPTSFFVDYSAYASVGLSKQPAWGGVCRGSMAEIVNIVGGGGVLPLITTEVASKLLLAWKAI</sequence>
<dbReference type="Proteomes" id="UP000321514">
    <property type="component" value="Unassembled WGS sequence"/>
</dbReference>
<comment type="caution">
    <text evidence="1">The sequence shown here is derived from an EMBL/GenBank/DDBJ whole genome shotgun (WGS) entry which is preliminary data.</text>
</comment>
<dbReference type="EMBL" id="BJXR01000034">
    <property type="protein sequence ID" value="GEN09488.1"/>
    <property type="molecule type" value="Genomic_DNA"/>
</dbReference>
<dbReference type="STRING" id="1334629.MFUL124B02_18415"/>
<dbReference type="SUPFAM" id="SSF56059">
    <property type="entry name" value="Glutathione synthetase ATP-binding domain-like"/>
    <property type="match status" value="1"/>
</dbReference>
<gene>
    <name evidence="1" type="ORF">MFU01_45250</name>
    <name evidence="2" type="ORF">SAMN05443572_109139</name>
</gene>
<evidence type="ECO:0000313" key="3">
    <source>
        <dbReference type="Proteomes" id="UP000183760"/>
    </source>
</evidence>
<dbReference type="OrthoDB" id="5377815at2"/>
<evidence type="ECO:0000313" key="1">
    <source>
        <dbReference type="EMBL" id="GEN09488.1"/>
    </source>
</evidence>
<evidence type="ECO:0000313" key="2">
    <source>
        <dbReference type="EMBL" id="SEU32545.1"/>
    </source>
</evidence>
<protein>
    <recommendedName>
        <fullName evidence="5">Glutathionylspermidine synthase pre-ATP-grasp-like domain-containing protein</fullName>
    </recommendedName>
</protein>
<reference evidence="2 3" key="1">
    <citation type="submission" date="2016-10" db="EMBL/GenBank/DDBJ databases">
        <authorList>
            <person name="Varghese N."/>
            <person name="Submissions S."/>
        </authorList>
    </citation>
    <scope>NUCLEOTIDE SEQUENCE [LARGE SCALE GENOMIC DNA]</scope>
    <source>
        <strain evidence="2 3">DSM 16525</strain>
    </source>
</reference>